<dbReference type="PANTHER" id="PTHR43133">
    <property type="entry name" value="RNA POLYMERASE ECF-TYPE SIGMA FACTO"/>
    <property type="match status" value="1"/>
</dbReference>
<keyword evidence="9" id="KW-1185">Reference proteome</keyword>
<organism evidence="8 9">
    <name type="scientific">Paramesorhizobium deserti</name>
    <dbReference type="NCBI Taxonomy" id="1494590"/>
    <lineage>
        <taxon>Bacteria</taxon>
        <taxon>Pseudomonadati</taxon>
        <taxon>Pseudomonadota</taxon>
        <taxon>Alphaproteobacteria</taxon>
        <taxon>Hyphomicrobiales</taxon>
        <taxon>Phyllobacteriaceae</taxon>
        <taxon>Paramesorhizobium</taxon>
    </lineage>
</organism>
<keyword evidence="2" id="KW-0805">Transcription regulation</keyword>
<keyword evidence="5" id="KW-0804">Transcription</keyword>
<evidence type="ECO:0000259" key="7">
    <source>
        <dbReference type="Pfam" id="PF08281"/>
    </source>
</evidence>
<proteinExistence type="inferred from homology"/>
<dbReference type="InterPro" id="IPR013324">
    <property type="entry name" value="RNA_pol_sigma_r3/r4-like"/>
</dbReference>
<dbReference type="GO" id="GO:0016987">
    <property type="term" value="F:sigma factor activity"/>
    <property type="evidence" value="ECO:0007669"/>
    <property type="project" value="UniProtKB-KW"/>
</dbReference>
<name>A0A135HNE9_9HYPH</name>
<reference evidence="8 9" key="1">
    <citation type="submission" date="2015-11" db="EMBL/GenBank/DDBJ databases">
        <title>Draft genome sequence of Paramesorhizobium deserti A-3-E, a strain highly resistant to diverse beta-lactam antibiotics.</title>
        <authorList>
            <person name="Lv R."/>
            <person name="Yang X."/>
            <person name="Fang N."/>
            <person name="Guo J."/>
            <person name="Luo X."/>
            <person name="Peng F."/>
            <person name="Yang R."/>
            <person name="Cui Y."/>
            <person name="Fang C."/>
            <person name="Song Y."/>
        </authorList>
    </citation>
    <scope>NUCLEOTIDE SEQUENCE [LARGE SCALE GENOMIC DNA]</scope>
    <source>
        <strain evidence="8 9">A-3-E</strain>
    </source>
</reference>
<evidence type="ECO:0000313" key="9">
    <source>
        <dbReference type="Proteomes" id="UP000070107"/>
    </source>
</evidence>
<feature type="domain" description="RNA polymerase sigma factor 70 region 4 type 2" evidence="7">
    <location>
        <begin position="119"/>
        <end position="170"/>
    </location>
</feature>
<comment type="caution">
    <text evidence="8">The sequence shown here is derived from an EMBL/GenBank/DDBJ whole genome shotgun (WGS) entry which is preliminary data.</text>
</comment>
<dbReference type="EMBL" id="LNTU01000041">
    <property type="protein sequence ID" value="KXF74732.1"/>
    <property type="molecule type" value="Genomic_DNA"/>
</dbReference>
<dbReference type="Pfam" id="PF04542">
    <property type="entry name" value="Sigma70_r2"/>
    <property type="match status" value="1"/>
</dbReference>
<dbReference type="OrthoDB" id="7041663at2"/>
<dbReference type="Pfam" id="PF08281">
    <property type="entry name" value="Sigma70_r4_2"/>
    <property type="match status" value="1"/>
</dbReference>
<feature type="domain" description="RNA polymerase sigma-70 region 2" evidence="6">
    <location>
        <begin position="29"/>
        <end position="96"/>
    </location>
</feature>
<dbReference type="Gene3D" id="1.10.10.10">
    <property type="entry name" value="Winged helix-like DNA-binding domain superfamily/Winged helix DNA-binding domain"/>
    <property type="match status" value="1"/>
</dbReference>
<accession>A0A135HNE9</accession>
<dbReference type="InterPro" id="IPR039425">
    <property type="entry name" value="RNA_pol_sigma-70-like"/>
</dbReference>
<protein>
    <submittedName>
        <fullName evidence="8">RNA polymerase subunit sigma</fullName>
    </submittedName>
</protein>
<keyword evidence="4" id="KW-0238">DNA-binding</keyword>
<dbReference type="PANTHER" id="PTHR43133:SF58">
    <property type="entry name" value="ECF RNA POLYMERASE SIGMA FACTOR SIGD"/>
    <property type="match status" value="1"/>
</dbReference>
<evidence type="ECO:0000256" key="2">
    <source>
        <dbReference type="ARBA" id="ARBA00023015"/>
    </source>
</evidence>
<dbReference type="RefSeq" id="WP_068885303.1">
    <property type="nucleotide sequence ID" value="NZ_LNTU01000041.1"/>
</dbReference>
<dbReference type="AlphaFoldDB" id="A0A135HNE9"/>
<dbReference type="SUPFAM" id="SSF88946">
    <property type="entry name" value="Sigma2 domain of RNA polymerase sigma factors"/>
    <property type="match status" value="1"/>
</dbReference>
<dbReference type="InterPro" id="IPR036388">
    <property type="entry name" value="WH-like_DNA-bd_sf"/>
</dbReference>
<comment type="similarity">
    <text evidence="1">Belongs to the sigma-70 factor family. ECF subfamily.</text>
</comment>
<evidence type="ECO:0000313" key="8">
    <source>
        <dbReference type="EMBL" id="KXF74732.1"/>
    </source>
</evidence>
<evidence type="ECO:0000256" key="3">
    <source>
        <dbReference type="ARBA" id="ARBA00023082"/>
    </source>
</evidence>
<dbReference type="InterPro" id="IPR013249">
    <property type="entry name" value="RNA_pol_sigma70_r4_t2"/>
</dbReference>
<dbReference type="NCBIfam" id="TIGR02937">
    <property type="entry name" value="sigma70-ECF"/>
    <property type="match status" value="1"/>
</dbReference>
<evidence type="ECO:0000256" key="1">
    <source>
        <dbReference type="ARBA" id="ARBA00010641"/>
    </source>
</evidence>
<dbReference type="STRING" id="1494590.ATN84_22835"/>
<dbReference type="Gene3D" id="1.10.1740.10">
    <property type="match status" value="1"/>
</dbReference>
<dbReference type="NCBIfam" id="NF009165">
    <property type="entry name" value="PRK12512.1"/>
    <property type="match status" value="1"/>
</dbReference>
<gene>
    <name evidence="8" type="ORF">ATN84_22835</name>
</gene>
<dbReference type="GO" id="GO:0006352">
    <property type="term" value="P:DNA-templated transcription initiation"/>
    <property type="evidence" value="ECO:0007669"/>
    <property type="project" value="InterPro"/>
</dbReference>
<evidence type="ECO:0000259" key="6">
    <source>
        <dbReference type="Pfam" id="PF04542"/>
    </source>
</evidence>
<keyword evidence="3" id="KW-0731">Sigma factor</keyword>
<dbReference type="SUPFAM" id="SSF88659">
    <property type="entry name" value="Sigma3 and sigma4 domains of RNA polymerase sigma factors"/>
    <property type="match status" value="1"/>
</dbReference>
<sequence>MNGKDEEELAQLMRTAIAGDERAYGEFLQRASRLVRGLARRKAGQGGIDPEDIVQETLLAVHTKRHTWRTDKPITPWLYAIARYKLIDAFRRRGRRVEVEIGEIADVFATPEPETVSDREIGRALEMLAPGQRSVVAAISVDGRSIGETARSLNMTETAVRVALHRGLAAIAKRFGRN</sequence>
<dbReference type="InterPro" id="IPR014284">
    <property type="entry name" value="RNA_pol_sigma-70_dom"/>
</dbReference>
<dbReference type="InterPro" id="IPR013325">
    <property type="entry name" value="RNA_pol_sigma_r2"/>
</dbReference>
<evidence type="ECO:0000256" key="4">
    <source>
        <dbReference type="ARBA" id="ARBA00023125"/>
    </source>
</evidence>
<dbReference type="GO" id="GO:0003677">
    <property type="term" value="F:DNA binding"/>
    <property type="evidence" value="ECO:0007669"/>
    <property type="project" value="UniProtKB-KW"/>
</dbReference>
<dbReference type="InterPro" id="IPR007627">
    <property type="entry name" value="RNA_pol_sigma70_r2"/>
</dbReference>
<evidence type="ECO:0000256" key="5">
    <source>
        <dbReference type="ARBA" id="ARBA00023163"/>
    </source>
</evidence>
<dbReference type="Proteomes" id="UP000070107">
    <property type="component" value="Unassembled WGS sequence"/>
</dbReference>